<comment type="caution">
    <text evidence="1">The sequence shown here is derived from an EMBL/GenBank/DDBJ whole genome shotgun (WGS) entry which is preliminary data.</text>
</comment>
<proteinExistence type="predicted"/>
<protein>
    <submittedName>
        <fullName evidence="1">Uncharacterized protein</fullName>
    </submittedName>
</protein>
<dbReference type="EMBL" id="JACFOF010000005">
    <property type="protein sequence ID" value="MBW7953657.1"/>
    <property type="molecule type" value="Genomic_DNA"/>
</dbReference>
<sequence>MDKIKTLLSNNKKLVGAFSFILLILLVIAFSTGNNQSNNKEETDTTPENEQQSYALFLNDGSTVTIRDSETGRLKQASEESGYSLKDVIKTAQGAYALLLIPGESYVLLLPESEVYVDSATA</sequence>
<dbReference type="Proteomes" id="UP000781173">
    <property type="component" value="Unassembled WGS sequence"/>
</dbReference>
<dbReference type="AlphaFoldDB" id="A0A952DVI7"/>
<evidence type="ECO:0000313" key="1">
    <source>
        <dbReference type="EMBL" id="MBW7953657.1"/>
    </source>
</evidence>
<accession>A0A952DVI7</accession>
<name>A0A952DVI7_9BACT</name>
<feature type="non-terminal residue" evidence="1">
    <location>
        <position position="122"/>
    </location>
</feature>
<organism evidence="1 2">
    <name type="scientific">Candidatus Dojkabacteria bacterium</name>
    <dbReference type="NCBI Taxonomy" id="2099670"/>
    <lineage>
        <taxon>Bacteria</taxon>
        <taxon>Candidatus Dojkabacteria</taxon>
    </lineage>
</organism>
<reference evidence="1" key="1">
    <citation type="journal article" date="2022" name="ISME J.">
        <title>A general approach to explore prokaryotic protein glycosylation reveals the unique surface layer modulation of an anammox bacterium.</title>
        <authorList>
            <person name="Pabst M."/>
            <person name="Grouzdev D.S."/>
            <person name="Lawson C.E."/>
            <person name="Kleikamp H.B.C."/>
            <person name="de Ram C."/>
            <person name="Louwen R."/>
            <person name="Lin Y.M."/>
            <person name="Lucker S."/>
            <person name="van Loosdrecht M.C.M."/>
            <person name="Laureni M."/>
        </authorList>
    </citation>
    <scope>NUCLEOTIDE SEQUENCE</scope>
    <source>
        <strain evidence="1">BROCD043</strain>
    </source>
</reference>
<evidence type="ECO:0000313" key="2">
    <source>
        <dbReference type="Proteomes" id="UP000781173"/>
    </source>
</evidence>
<gene>
    <name evidence="1" type="ORF">H3C67_02630</name>
</gene>